<keyword evidence="2" id="KW-1185">Reference proteome</keyword>
<sequence>MWGLIVFSCVFVLVLGIAAVVDLRDHDRGERRV</sequence>
<evidence type="ECO:0000313" key="1">
    <source>
        <dbReference type="EMBL" id="SED80683.1"/>
    </source>
</evidence>
<name>A0A1H5DP87_9PSEU</name>
<protein>
    <submittedName>
        <fullName evidence="1">Uncharacterized protein</fullName>
    </submittedName>
</protein>
<proteinExistence type="predicted"/>
<dbReference type="AlphaFoldDB" id="A0A1H5DP87"/>
<accession>A0A1H5DP87</accession>
<organism evidence="1 2">
    <name type="scientific">Amycolatopsis tolypomycina</name>
    <dbReference type="NCBI Taxonomy" id="208445"/>
    <lineage>
        <taxon>Bacteria</taxon>
        <taxon>Bacillati</taxon>
        <taxon>Actinomycetota</taxon>
        <taxon>Actinomycetes</taxon>
        <taxon>Pseudonocardiales</taxon>
        <taxon>Pseudonocardiaceae</taxon>
        <taxon>Amycolatopsis</taxon>
    </lineage>
</organism>
<dbReference type="EMBL" id="FNSO01000004">
    <property type="protein sequence ID" value="SED80683.1"/>
    <property type="molecule type" value="Genomic_DNA"/>
</dbReference>
<gene>
    <name evidence="1" type="ORF">SAMN04489727_9500</name>
</gene>
<reference evidence="2" key="1">
    <citation type="submission" date="2016-10" db="EMBL/GenBank/DDBJ databases">
        <authorList>
            <person name="Varghese N."/>
            <person name="Submissions S."/>
        </authorList>
    </citation>
    <scope>NUCLEOTIDE SEQUENCE [LARGE SCALE GENOMIC DNA]</scope>
    <source>
        <strain evidence="2">DSM 44544</strain>
    </source>
</reference>
<evidence type="ECO:0000313" key="2">
    <source>
        <dbReference type="Proteomes" id="UP000199622"/>
    </source>
</evidence>
<dbReference type="Proteomes" id="UP000199622">
    <property type="component" value="Unassembled WGS sequence"/>
</dbReference>